<protein>
    <submittedName>
        <fullName evidence="1">Uncharacterized protein</fullName>
    </submittedName>
</protein>
<sequence length="100" mass="10928">MEAAVEAGTGGGDGGRDRVTKKAACDVAALRKCLEENKVDHAKCQEHIDAFRSSCFIDAPTPPPPSQSPHSGRFELAMKTCSDELSDVRGQNWWYKDFSL</sequence>
<evidence type="ECO:0000313" key="2">
    <source>
        <dbReference type="Proteomes" id="UP000479710"/>
    </source>
</evidence>
<dbReference type="EMBL" id="SPHZ02000010">
    <property type="protein sequence ID" value="KAF0897504.1"/>
    <property type="molecule type" value="Genomic_DNA"/>
</dbReference>
<dbReference type="AlphaFoldDB" id="A0A6G1CCJ1"/>
<dbReference type="SUPFAM" id="SSF47072">
    <property type="entry name" value="Cysteine alpha-hairpin motif"/>
    <property type="match status" value="1"/>
</dbReference>
<dbReference type="OrthoDB" id="2262048at2759"/>
<dbReference type="Proteomes" id="UP000479710">
    <property type="component" value="Unassembled WGS sequence"/>
</dbReference>
<gene>
    <name evidence="1" type="ORF">E2562_038094</name>
</gene>
<accession>A0A6G1CCJ1</accession>
<dbReference type="PANTHER" id="PTHR36856:SF1">
    <property type="entry name" value="OS07G0175200 PROTEIN"/>
    <property type="match status" value="1"/>
</dbReference>
<keyword evidence="2" id="KW-1185">Reference proteome</keyword>
<comment type="caution">
    <text evidence="1">The sequence shown here is derived from an EMBL/GenBank/DDBJ whole genome shotgun (WGS) entry which is preliminary data.</text>
</comment>
<dbReference type="PANTHER" id="PTHR36856">
    <property type="entry name" value="OS07G0175200 PROTEIN"/>
    <property type="match status" value="1"/>
</dbReference>
<evidence type="ECO:0000313" key="1">
    <source>
        <dbReference type="EMBL" id="KAF0897504.1"/>
    </source>
</evidence>
<reference evidence="1 2" key="1">
    <citation type="submission" date="2019-11" db="EMBL/GenBank/DDBJ databases">
        <title>Whole genome sequence of Oryza granulata.</title>
        <authorList>
            <person name="Li W."/>
        </authorList>
    </citation>
    <scope>NUCLEOTIDE SEQUENCE [LARGE SCALE GENOMIC DNA]</scope>
    <source>
        <strain evidence="2">cv. Menghai</strain>
        <tissue evidence="1">Leaf</tissue>
    </source>
</reference>
<proteinExistence type="predicted"/>
<dbReference type="InterPro" id="IPR009069">
    <property type="entry name" value="Cys_alpha_HP_mot_SF"/>
</dbReference>
<name>A0A6G1CCJ1_9ORYZ</name>
<organism evidence="1 2">
    <name type="scientific">Oryza meyeriana var. granulata</name>
    <dbReference type="NCBI Taxonomy" id="110450"/>
    <lineage>
        <taxon>Eukaryota</taxon>
        <taxon>Viridiplantae</taxon>
        <taxon>Streptophyta</taxon>
        <taxon>Embryophyta</taxon>
        <taxon>Tracheophyta</taxon>
        <taxon>Spermatophyta</taxon>
        <taxon>Magnoliopsida</taxon>
        <taxon>Liliopsida</taxon>
        <taxon>Poales</taxon>
        <taxon>Poaceae</taxon>
        <taxon>BOP clade</taxon>
        <taxon>Oryzoideae</taxon>
        <taxon>Oryzeae</taxon>
        <taxon>Oryzinae</taxon>
        <taxon>Oryza</taxon>
        <taxon>Oryza meyeriana</taxon>
    </lineage>
</organism>